<keyword evidence="4 5" id="KW-0472">Membrane</keyword>
<feature type="transmembrane region" description="Helical" evidence="5">
    <location>
        <begin position="103"/>
        <end position="127"/>
    </location>
</feature>
<reference evidence="6" key="1">
    <citation type="journal article" date="2020" name="mSystems">
        <title>Genome- and Community-Level Interaction Insights into Carbon Utilization and Element Cycling Functions of Hydrothermarchaeota in Hydrothermal Sediment.</title>
        <authorList>
            <person name="Zhou Z."/>
            <person name="Liu Y."/>
            <person name="Xu W."/>
            <person name="Pan J."/>
            <person name="Luo Z.H."/>
            <person name="Li M."/>
        </authorList>
    </citation>
    <scope>NUCLEOTIDE SEQUENCE [LARGE SCALE GENOMIC DNA]</scope>
    <source>
        <strain evidence="6">HyVt-483</strain>
    </source>
</reference>
<dbReference type="GO" id="GO:0009403">
    <property type="term" value="P:toxin biosynthetic process"/>
    <property type="evidence" value="ECO:0007669"/>
    <property type="project" value="InterPro"/>
</dbReference>
<dbReference type="InterPro" id="IPR003825">
    <property type="entry name" value="Colicin-V_CvpA"/>
</dbReference>
<dbReference type="PANTHER" id="PTHR37306:SF1">
    <property type="entry name" value="COLICIN V PRODUCTION PROTEIN"/>
    <property type="match status" value="1"/>
</dbReference>
<proteinExistence type="predicted"/>
<gene>
    <name evidence="6" type="ORF">ENJ40_05420</name>
</gene>
<feature type="transmembrane region" description="Helical" evidence="5">
    <location>
        <begin position="30"/>
        <end position="47"/>
    </location>
</feature>
<evidence type="ECO:0000313" key="6">
    <source>
        <dbReference type="EMBL" id="HFC97880.1"/>
    </source>
</evidence>
<dbReference type="PANTHER" id="PTHR37306">
    <property type="entry name" value="COLICIN V PRODUCTION PROTEIN"/>
    <property type="match status" value="1"/>
</dbReference>
<name>A0A7C3GRA6_9BACT</name>
<dbReference type="GO" id="GO:0016020">
    <property type="term" value="C:membrane"/>
    <property type="evidence" value="ECO:0007669"/>
    <property type="project" value="UniProtKB-SubCell"/>
</dbReference>
<dbReference type="Pfam" id="PF02674">
    <property type="entry name" value="Colicin_V"/>
    <property type="match status" value="1"/>
</dbReference>
<dbReference type="AlphaFoldDB" id="A0A7C3GRA6"/>
<evidence type="ECO:0000256" key="2">
    <source>
        <dbReference type="ARBA" id="ARBA00022692"/>
    </source>
</evidence>
<feature type="transmembrane region" description="Helical" evidence="5">
    <location>
        <begin position="67"/>
        <end position="91"/>
    </location>
</feature>
<organism evidence="6">
    <name type="scientific">Thermosulfurimonas dismutans</name>
    <dbReference type="NCBI Taxonomy" id="999894"/>
    <lineage>
        <taxon>Bacteria</taxon>
        <taxon>Pseudomonadati</taxon>
        <taxon>Thermodesulfobacteriota</taxon>
        <taxon>Thermodesulfobacteria</taxon>
        <taxon>Thermodesulfobacteriales</taxon>
        <taxon>Thermodesulfobacteriaceae</taxon>
        <taxon>Thermosulfurimonas</taxon>
    </lineage>
</organism>
<evidence type="ECO:0000256" key="5">
    <source>
        <dbReference type="SAM" id="Phobius"/>
    </source>
</evidence>
<keyword evidence="2 5" id="KW-0812">Transmembrane</keyword>
<keyword evidence="3 5" id="KW-1133">Transmembrane helix</keyword>
<evidence type="ECO:0000256" key="4">
    <source>
        <dbReference type="ARBA" id="ARBA00023136"/>
    </source>
</evidence>
<evidence type="ECO:0000256" key="1">
    <source>
        <dbReference type="ARBA" id="ARBA00004141"/>
    </source>
</evidence>
<dbReference type="EMBL" id="DRMH01000072">
    <property type="protein sequence ID" value="HFC97880.1"/>
    <property type="molecule type" value="Genomic_DNA"/>
</dbReference>
<dbReference type="Proteomes" id="UP000886043">
    <property type="component" value="Unassembled WGS sequence"/>
</dbReference>
<comment type="subcellular location">
    <subcellularLocation>
        <location evidence="1">Membrane</location>
        <topology evidence="1">Multi-pass membrane protein</topology>
    </subcellularLocation>
</comment>
<protein>
    <submittedName>
        <fullName evidence="6">CvpA family protein</fullName>
    </submittedName>
</protein>
<evidence type="ECO:0000256" key="3">
    <source>
        <dbReference type="ARBA" id="ARBA00022989"/>
    </source>
</evidence>
<accession>A0A7C3GRA6</accession>
<sequence length="177" mass="20280">MKVPWFDLAAIAILLWFVIRTAWIGFFRGLSSLAGLILGFVYAGNLAPRIKDILAPWFKGYPWLEAVSWILGFLIIFLGMFILAEILTRIFESAHLSGLNRLLGALLGLVKACVFLSVLLFFLVSFYPRTSEIIKNSRVMPLVLRTTRILIELIPPELKHRFNYHWRRYFGPPGKAI</sequence>
<comment type="caution">
    <text evidence="6">The sequence shown here is derived from an EMBL/GenBank/DDBJ whole genome shotgun (WGS) entry which is preliminary data.</text>
</comment>